<evidence type="ECO:0000256" key="6">
    <source>
        <dbReference type="PIRSR" id="PIRSR000350-3"/>
    </source>
</evidence>
<keyword evidence="10" id="KW-0670">Pyruvate</keyword>
<dbReference type="OrthoDB" id="230580at2"/>
<dbReference type="InParanoid" id="A0A2S8SW89"/>
<comment type="caution">
    <text evidence="10">The sequence shown here is derived from an EMBL/GenBank/DDBJ whole genome shotgun (WGS) entry which is preliminary data.</text>
</comment>
<dbReference type="AlphaFoldDB" id="A0A2S8SW89"/>
<evidence type="ECO:0000256" key="4">
    <source>
        <dbReference type="ARBA" id="ARBA00023002"/>
    </source>
</evidence>
<evidence type="ECO:0000313" key="10">
    <source>
        <dbReference type="EMBL" id="PQV65063.1"/>
    </source>
</evidence>
<dbReference type="Pfam" id="PF07992">
    <property type="entry name" value="Pyr_redox_2"/>
    <property type="match status" value="1"/>
</dbReference>
<sequence length="474" mass="50683">MKAHFSGAFPFDAIIIGAGQGAALARMLGEAGQRVALIERETVGGSCVNRGCTPTKAHIAAAKRAHDARSAHHLGVEIPTVRVDLRAVAARSQSIVEEFRDEIRGKLGKLDTLELVFGEASFVDAQVIEVRAKNGETQRFQSQKIIVATGTRAQIPAIAGLDEIEWLDHRSILQLEEIPEKLLILGGGYIACEFAQMFARFGSKVCIAQSAAQLLTREDADIAGEIAALLRAENIEIRFDCQVKSVEKTARGLVCHLECGDSILATHLLLATGQTPNTEALHLEAAGIECDKKGFIPTDDKLGAAPGIWALGDVKGGPAFTHIAYDDARILADILLGKPARSICQRPVPYCVFTDPQLGRIGLTEREAGERGLEIRVAKLPCSETARGIESGEAGGFLKAIIEKSSGQILGGAFLCRDGGEIIAVLQMAMQAGLPYTALRDGIFAHPTFAESLNNLFLAMERAEKSEACPGCLK</sequence>
<protein>
    <submittedName>
        <fullName evidence="10">Pyruvate/2-oxoglutarate dehydrogenase complex, dihydrolipoamide dehydrogenase (E3) component</fullName>
    </submittedName>
</protein>
<dbReference type="PANTHER" id="PTHR43014:SF2">
    <property type="entry name" value="MERCURIC REDUCTASE"/>
    <property type="match status" value="1"/>
</dbReference>
<gene>
    <name evidence="10" type="ORF">B1R32_10270</name>
</gene>
<dbReference type="InterPro" id="IPR016156">
    <property type="entry name" value="FAD/NAD-linked_Rdtase_dimer_sf"/>
</dbReference>
<feature type="binding site" evidence="6">
    <location>
        <begin position="186"/>
        <end position="193"/>
    </location>
    <ligand>
        <name>NAD(+)</name>
        <dbReference type="ChEBI" id="CHEBI:57540"/>
    </ligand>
</feature>
<feature type="binding site" evidence="6">
    <location>
        <position position="273"/>
    </location>
    <ligand>
        <name>NAD(+)</name>
        <dbReference type="ChEBI" id="CHEBI:57540"/>
    </ligand>
</feature>
<keyword evidence="4" id="KW-0560">Oxidoreductase</keyword>
<dbReference type="EMBL" id="NIGF01000002">
    <property type="protein sequence ID" value="PQV65063.1"/>
    <property type="molecule type" value="Genomic_DNA"/>
</dbReference>
<evidence type="ECO:0000313" key="11">
    <source>
        <dbReference type="Proteomes" id="UP000237684"/>
    </source>
</evidence>
<dbReference type="PANTHER" id="PTHR43014">
    <property type="entry name" value="MERCURIC REDUCTASE"/>
    <property type="match status" value="1"/>
</dbReference>
<dbReference type="InterPro" id="IPR023753">
    <property type="entry name" value="FAD/NAD-binding_dom"/>
</dbReference>
<dbReference type="InterPro" id="IPR004099">
    <property type="entry name" value="Pyr_nucl-diS_OxRdtase_dimer"/>
</dbReference>
<feature type="disulfide bond" description="Redox-active" evidence="7">
    <location>
        <begin position="47"/>
        <end position="52"/>
    </location>
</feature>
<feature type="binding site" evidence="6">
    <location>
        <position position="313"/>
    </location>
    <ligand>
        <name>FAD</name>
        <dbReference type="ChEBI" id="CHEBI:57692"/>
    </ligand>
</feature>
<feature type="domain" description="FAD/NAD(P)-binding" evidence="9">
    <location>
        <begin position="12"/>
        <end position="328"/>
    </location>
</feature>
<name>A0A2S8SW89_9BACT</name>
<dbReference type="SUPFAM" id="SSF55424">
    <property type="entry name" value="FAD/NAD-linked reductases, dimerisation (C-terminal) domain"/>
    <property type="match status" value="1"/>
</dbReference>
<dbReference type="GO" id="GO:0050660">
    <property type="term" value="F:flavin adenine dinucleotide binding"/>
    <property type="evidence" value="ECO:0007669"/>
    <property type="project" value="TreeGrafter"/>
</dbReference>
<dbReference type="Proteomes" id="UP000237684">
    <property type="component" value="Unassembled WGS sequence"/>
</dbReference>
<feature type="active site" description="Proton acceptor" evidence="5">
    <location>
        <position position="446"/>
    </location>
</feature>
<evidence type="ECO:0000256" key="5">
    <source>
        <dbReference type="PIRSR" id="PIRSR000350-2"/>
    </source>
</evidence>
<accession>A0A2S8SW89</accession>
<dbReference type="PRINTS" id="PR00368">
    <property type="entry name" value="FADPNR"/>
</dbReference>
<proteinExistence type="inferred from homology"/>
<comment type="similarity">
    <text evidence="1">Belongs to the class-I pyridine nucleotide-disulfide oxidoreductase family.</text>
</comment>
<feature type="binding site" evidence="6">
    <location>
        <position position="56"/>
    </location>
    <ligand>
        <name>FAD</name>
        <dbReference type="ChEBI" id="CHEBI:57692"/>
    </ligand>
</feature>
<dbReference type="InterPro" id="IPR001100">
    <property type="entry name" value="Pyr_nuc-diS_OxRdtase"/>
</dbReference>
<dbReference type="FunFam" id="3.30.390.30:FF:000001">
    <property type="entry name" value="Dihydrolipoyl dehydrogenase"/>
    <property type="match status" value="1"/>
</dbReference>
<evidence type="ECO:0000256" key="3">
    <source>
        <dbReference type="ARBA" id="ARBA00022827"/>
    </source>
</evidence>
<dbReference type="Gene3D" id="3.50.50.60">
    <property type="entry name" value="FAD/NAD(P)-binding domain"/>
    <property type="match status" value="2"/>
</dbReference>
<keyword evidence="11" id="KW-1185">Reference proteome</keyword>
<comment type="cofactor">
    <cofactor evidence="6">
        <name>FAD</name>
        <dbReference type="ChEBI" id="CHEBI:57692"/>
    </cofactor>
    <text evidence="6">Binds 1 FAD per subunit.</text>
</comment>
<keyword evidence="3 6" id="KW-0274">FAD</keyword>
<evidence type="ECO:0000259" key="8">
    <source>
        <dbReference type="Pfam" id="PF02852"/>
    </source>
</evidence>
<dbReference type="Gene3D" id="3.30.390.30">
    <property type="match status" value="1"/>
</dbReference>
<dbReference type="PRINTS" id="PR00411">
    <property type="entry name" value="PNDRDTASEI"/>
</dbReference>
<evidence type="ECO:0000256" key="7">
    <source>
        <dbReference type="PIRSR" id="PIRSR000350-4"/>
    </source>
</evidence>
<dbReference type="PIRSF" id="PIRSF000350">
    <property type="entry name" value="Mercury_reductase_MerA"/>
    <property type="match status" value="1"/>
</dbReference>
<keyword evidence="6" id="KW-0520">NAD</keyword>
<evidence type="ECO:0000256" key="1">
    <source>
        <dbReference type="ARBA" id="ARBA00007532"/>
    </source>
</evidence>
<evidence type="ECO:0000256" key="2">
    <source>
        <dbReference type="ARBA" id="ARBA00022630"/>
    </source>
</evidence>
<keyword evidence="6" id="KW-0547">Nucleotide-binding</keyword>
<feature type="domain" description="Pyridine nucleotide-disulphide oxidoreductase dimerisation" evidence="8">
    <location>
        <begin position="348"/>
        <end position="455"/>
    </location>
</feature>
<reference evidence="10 11" key="1">
    <citation type="journal article" date="2018" name="Syst. Appl. Microbiol.">
        <title>Abditibacterium utsteinense sp. nov., the first cultivated member of candidate phylum FBP, isolated from ice-free Antarctic soil samples.</title>
        <authorList>
            <person name="Tahon G."/>
            <person name="Tytgat B."/>
            <person name="Lebbe L."/>
            <person name="Carlier A."/>
            <person name="Willems A."/>
        </authorList>
    </citation>
    <scope>NUCLEOTIDE SEQUENCE [LARGE SCALE GENOMIC DNA]</scope>
    <source>
        <strain evidence="10 11">LMG 29911</strain>
    </source>
</reference>
<dbReference type="GO" id="GO:0003955">
    <property type="term" value="F:NAD(P)H dehydrogenase (quinone) activity"/>
    <property type="evidence" value="ECO:0007669"/>
    <property type="project" value="TreeGrafter"/>
</dbReference>
<dbReference type="Pfam" id="PF02852">
    <property type="entry name" value="Pyr_redox_dim"/>
    <property type="match status" value="1"/>
</dbReference>
<evidence type="ECO:0000259" key="9">
    <source>
        <dbReference type="Pfam" id="PF07992"/>
    </source>
</evidence>
<dbReference type="SUPFAM" id="SSF51905">
    <property type="entry name" value="FAD/NAD(P)-binding domain"/>
    <property type="match status" value="1"/>
</dbReference>
<organism evidence="10 11">
    <name type="scientific">Abditibacterium utsteinense</name>
    <dbReference type="NCBI Taxonomy" id="1960156"/>
    <lineage>
        <taxon>Bacteria</taxon>
        <taxon>Pseudomonadati</taxon>
        <taxon>Abditibacteriota</taxon>
        <taxon>Abditibacteriia</taxon>
        <taxon>Abditibacteriales</taxon>
        <taxon>Abditibacteriaceae</taxon>
        <taxon>Abditibacterium</taxon>
    </lineage>
</organism>
<keyword evidence="2" id="KW-0285">Flavoprotein</keyword>
<dbReference type="InterPro" id="IPR036188">
    <property type="entry name" value="FAD/NAD-bd_sf"/>
</dbReference>